<dbReference type="Pfam" id="PF05227">
    <property type="entry name" value="CHASE3"/>
    <property type="match status" value="1"/>
</dbReference>
<dbReference type="SUPFAM" id="SSF55874">
    <property type="entry name" value="ATPase domain of HSP90 chaperone/DNA topoisomerase II/histidine kinase"/>
    <property type="match status" value="1"/>
</dbReference>
<dbReference type="Gene3D" id="3.30.565.10">
    <property type="entry name" value="Histidine kinase-like ATPase, C-terminal domain"/>
    <property type="match status" value="1"/>
</dbReference>
<dbReference type="Pfam" id="PF01590">
    <property type="entry name" value="GAF"/>
    <property type="match status" value="1"/>
</dbReference>
<dbReference type="InterPro" id="IPR007891">
    <property type="entry name" value="CHASE3"/>
</dbReference>
<dbReference type="OrthoDB" id="5242012at2"/>
<evidence type="ECO:0000256" key="2">
    <source>
        <dbReference type="ARBA" id="ARBA00004370"/>
    </source>
</evidence>
<dbReference type="GO" id="GO:0046983">
    <property type="term" value="F:protein dimerization activity"/>
    <property type="evidence" value="ECO:0007669"/>
    <property type="project" value="InterPro"/>
</dbReference>
<dbReference type="EC" id="2.7.13.3" evidence="3"/>
<protein>
    <recommendedName>
        <fullName evidence="3">histidine kinase</fullName>
        <ecNumber evidence="3">2.7.13.3</ecNumber>
    </recommendedName>
</protein>
<keyword evidence="15" id="KW-1185">Reference proteome</keyword>
<comment type="subcellular location">
    <subcellularLocation>
        <location evidence="2">Membrane</location>
    </subcellularLocation>
</comment>
<dbReference type="PANTHER" id="PTHR24421:SF10">
    <property type="entry name" value="NITRATE_NITRITE SENSOR PROTEIN NARQ"/>
    <property type="match status" value="1"/>
</dbReference>
<dbReference type="GO" id="GO:0000155">
    <property type="term" value="F:phosphorelay sensor kinase activity"/>
    <property type="evidence" value="ECO:0007669"/>
    <property type="project" value="InterPro"/>
</dbReference>
<dbReference type="PANTHER" id="PTHR24421">
    <property type="entry name" value="NITRATE/NITRITE SENSOR PROTEIN NARX-RELATED"/>
    <property type="match status" value="1"/>
</dbReference>
<keyword evidence="4" id="KW-0597">Phosphoprotein</keyword>
<evidence type="ECO:0000256" key="10">
    <source>
        <dbReference type="ARBA" id="ARBA00022989"/>
    </source>
</evidence>
<dbReference type="CDD" id="cd06225">
    <property type="entry name" value="HAMP"/>
    <property type="match status" value="1"/>
</dbReference>
<organism evidence="14 15">
    <name type="scientific">Streptosporangium subroseum</name>
    <dbReference type="NCBI Taxonomy" id="106412"/>
    <lineage>
        <taxon>Bacteria</taxon>
        <taxon>Bacillati</taxon>
        <taxon>Actinomycetota</taxon>
        <taxon>Actinomycetes</taxon>
        <taxon>Streptosporangiales</taxon>
        <taxon>Streptosporangiaceae</taxon>
        <taxon>Streptosporangium</taxon>
    </lineage>
</organism>
<dbReference type="InterPro" id="IPR003594">
    <property type="entry name" value="HATPase_dom"/>
</dbReference>
<dbReference type="Proteomes" id="UP000198282">
    <property type="component" value="Unassembled WGS sequence"/>
</dbReference>
<feature type="transmembrane region" description="Helical" evidence="12">
    <location>
        <begin position="23"/>
        <end position="44"/>
    </location>
</feature>
<keyword evidence="7" id="KW-0547">Nucleotide-binding</keyword>
<dbReference type="InterPro" id="IPR050482">
    <property type="entry name" value="Sensor_HK_TwoCompSys"/>
</dbReference>
<evidence type="ECO:0000256" key="11">
    <source>
        <dbReference type="ARBA" id="ARBA00023012"/>
    </source>
</evidence>
<comment type="catalytic activity">
    <reaction evidence="1">
        <text>ATP + protein L-histidine = ADP + protein N-phospho-L-histidine.</text>
        <dbReference type="EC" id="2.7.13.3"/>
    </reaction>
</comment>
<dbReference type="SUPFAM" id="SSF55781">
    <property type="entry name" value="GAF domain-like"/>
    <property type="match status" value="1"/>
</dbReference>
<evidence type="ECO:0000256" key="9">
    <source>
        <dbReference type="ARBA" id="ARBA00022840"/>
    </source>
</evidence>
<evidence type="ECO:0000313" key="15">
    <source>
        <dbReference type="Proteomes" id="UP000198282"/>
    </source>
</evidence>
<dbReference type="SMART" id="SM00387">
    <property type="entry name" value="HATPase_c"/>
    <property type="match status" value="1"/>
</dbReference>
<dbReference type="Pfam" id="PF02518">
    <property type="entry name" value="HATPase_c"/>
    <property type="match status" value="1"/>
</dbReference>
<evidence type="ECO:0000256" key="12">
    <source>
        <dbReference type="SAM" id="Phobius"/>
    </source>
</evidence>
<dbReference type="Pfam" id="PF00672">
    <property type="entry name" value="HAMP"/>
    <property type="match status" value="1"/>
</dbReference>
<evidence type="ECO:0000256" key="5">
    <source>
        <dbReference type="ARBA" id="ARBA00022679"/>
    </source>
</evidence>
<dbReference type="InterPro" id="IPR011712">
    <property type="entry name" value="Sig_transdc_His_kin_sub3_dim/P"/>
</dbReference>
<dbReference type="CDD" id="cd16917">
    <property type="entry name" value="HATPase_UhpB-NarQ-NarX-like"/>
    <property type="match status" value="1"/>
</dbReference>
<dbReference type="GO" id="GO:0005524">
    <property type="term" value="F:ATP binding"/>
    <property type="evidence" value="ECO:0007669"/>
    <property type="project" value="UniProtKB-KW"/>
</dbReference>
<keyword evidence="10 12" id="KW-1133">Transmembrane helix</keyword>
<evidence type="ECO:0000259" key="13">
    <source>
        <dbReference type="PROSITE" id="PS50885"/>
    </source>
</evidence>
<dbReference type="EMBL" id="FZOD01000027">
    <property type="protein sequence ID" value="SNT17392.1"/>
    <property type="molecule type" value="Genomic_DNA"/>
</dbReference>
<keyword evidence="11" id="KW-0902">Two-component regulatory system</keyword>
<dbReference type="InterPro" id="IPR003018">
    <property type="entry name" value="GAF"/>
</dbReference>
<keyword evidence="12" id="KW-0472">Membrane</keyword>
<dbReference type="InterPro" id="IPR036890">
    <property type="entry name" value="HATPase_C_sf"/>
</dbReference>
<keyword evidence="8" id="KW-0418">Kinase</keyword>
<evidence type="ECO:0000256" key="8">
    <source>
        <dbReference type="ARBA" id="ARBA00022777"/>
    </source>
</evidence>
<dbReference type="AlphaFoldDB" id="A0A239KI71"/>
<gene>
    <name evidence="14" type="ORF">SAMN05216276_102740</name>
</gene>
<accession>A0A239KI71</accession>
<dbReference type="PROSITE" id="PS50885">
    <property type="entry name" value="HAMP"/>
    <property type="match status" value="1"/>
</dbReference>
<proteinExistence type="predicted"/>
<dbReference type="Gene3D" id="3.30.450.40">
    <property type="match status" value="1"/>
</dbReference>
<dbReference type="SMART" id="SM00065">
    <property type="entry name" value="GAF"/>
    <property type="match status" value="1"/>
</dbReference>
<dbReference type="SUPFAM" id="SSF158472">
    <property type="entry name" value="HAMP domain-like"/>
    <property type="match status" value="1"/>
</dbReference>
<feature type="transmembrane region" description="Helical" evidence="12">
    <location>
        <begin position="194"/>
        <end position="216"/>
    </location>
</feature>
<keyword evidence="6 12" id="KW-0812">Transmembrane</keyword>
<feature type="domain" description="HAMP" evidence="13">
    <location>
        <begin position="218"/>
        <end position="270"/>
    </location>
</feature>
<sequence length="646" mass="69424">MRERTPDGQPKTGVGVGLTRRTAIASGLLTLLTGLVFAALLWAISGLQQAVDERRYTRTALVEAGQLENLISDLDTGQRGFVITRQESFLQPWEAARRAYSGQAREFARFSYDSGDGRLAQQIIQAGESFIRDYSIPLVEAARRGDPYAWSLEATEEGERRVEALRAQFDRYEKATRSVLGTREDVAKTRAQQVIAGTLIGLAGSILLIVAFAGYLTRAIVQPIRRAAVVAGRLAGGDLTARMPETGVGEIGELEVAFNTMGSALEESRDELRRIVQEQAALRRVATLVACEVSPPEIFNAVATEMGHILKTEYVSVIRYEADGMGNVIGNWAAHGGLECGPPVGSRWPLDEESVAGLVLKTGKPGRITYDTNGKIATWMRERGVSSAVGCPIVVEGRMWGALVAFSTGPGPQPEGREERMAEFTELVATAIANAESRAQLTASRARVVEAADETRRRIERDLHDGTQQRLVTLGLELRAAEATAPPELEKLRQQLSHTAQGLAGAVEDLQEISRGIHPAVLSRGGLGPALKTLARRSAVPVELTVDTDRRLAERVEVAAYYVVSEALTNAAKHARASVVYVDLAMENGIVRISIRDDGVGGADPGHGSGLIGLRDRVDALGGCIEIVSPAEGGTSLSVQIPAEND</sequence>
<evidence type="ECO:0000256" key="3">
    <source>
        <dbReference type="ARBA" id="ARBA00012438"/>
    </source>
</evidence>
<name>A0A239KI71_9ACTN</name>
<keyword evidence="5" id="KW-0808">Transferase</keyword>
<dbReference type="Pfam" id="PF07730">
    <property type="entry name" value="HisKA_3"/>
    <property type="match status" value="1"/>
</dbReference>
<evidence type="ECO:0000313" key="14">
    <source>
        <dbReference type="EMBL" id="SNT17392.1"/>
    </source>
</evidence>
<dbReference type="RefSeq" id="WP_089209817.1">
    <property type="nucleotide sequence ID" value="NZ_FZOD01000027.1"/>
</dbReference>
<dbReference type="Gene3D" id="6.10.340.10">
    <property type="match status" value="1"/>
</dbReference>
<dbReference type="GO" id="GO:0016020">
    <property type="term" value="C:membrane"/>
    <property type="evidence" value="ECO:0007669"/>
    <property type="project" value="UniProtKB-SubCell"/>
</dbReference>
<evidence type="ECO:0000256" key="4">
    <source>
        <dbReference type="ARBA" id="ARBA00022553"/>
    </source>
</evidence>
<evidence type="ECO:0000256" key="6">
    <source>
        <dbReference type="ARBA" id="ARBA00022692"/>
    </source>
</evidence>
<dbReference type="InterPro" id="IPR029016">
    <property type="entry name" value="GAF-like_dom_sf"/>
</dbReference>
<dbReference type="SMART" id="SM00304">
    <property type="entry name" value="HAMP"/>
    <property type="match status" value="1"/>
</dbReference>
<evidence type="ECO:0000256" key="1">
    <source>
        <dbReference type="ARBA" id="ARBA00000085"/>
    </source>
</evidence>
<keyword evidence="9" id="KW-0067">ATP-binding</keyword>
<reference evidence="14 15" key="1">
    <citation type="submission" date="2017-06" db="EMBL/GenBank/DDBJ databases">
        <authorList>
            <person name="Kim H.J."/>
            <person name="Triplett B.A."/>
        </authorList>
    </citation>
    <scope>NUCLEOTIDE SEQUENCE [LARGE SCALE GENOMIC DNA]</scope>
    <source>
        <strain evidence="14 15">CGMCC 4.2132</strain>
    </source>
</reference>
<dbReference type="Gene3D" id="1.20.5.1930">
    <property type="match status" value="1"/>
</dbReference>
<dbReference type="InterPro" id="IPR003660">
    <property type="entry name" value="HAMP_dom"/>
</dbReference>
<evidence type="ECO:0000256" key="7">
    <source>
        <dbReference type="ARBA" id="ARBA00022741"/>
    </source>
</evidence>